<dbReference type="Proteomes" id="UP000554482">
    <property type="component" value="Unassembled WGS sequence"/>
</dbReference>
<name>A0A7J6V3Z7_THATH</name>
<feature type="non-terminal residue" evidence="2">
    <location>
        <position position="1"/>
    </location>
</feature>
<protein>
    <recommendedName>
        <fullName evidence="1">Peptidase C1A papain C-terminal domain-containing protein</fullName>
    </recommendedName>
</protein>
<dbReference type="SUPFAM" id="SSF54001">
    <property type="entry name" value="Cysteine proteinases"/>
    <property type="match status" value="1"/>
</dbReference>
<dbReference type="AlphaFoldDB" id="A0A7J6V3Z7"/>
<dbReference type="InterPro" id="IPR000668">
    <property type="entry name" value="Peptidase_C1A_C"/>
</dbReference>
<dbReference type="Pfam" id="PF00112">
    <property type="entry name" value="Peptidase_C1"/>
    <property type="match status" value="1"/>
</dbReference>
<dbReference type="InterPro" id="IPR038765">
    <property type="entry name" value="Papain-like_cys_pep_sf"/>
</dbReference>
<dbReference type="GO" id="GO:0008234">
    <property type="term" value="F:cysteine-type peptidase activity"/>
    <property type="evidence" value="ECO:0007669"/>
    <property type="project" value="InterPro"/>
</dbReference>
<accession>A0A7J6V3Z7</accession>
<proteinExistence type="predicted"/>
<evidence type="ECO:0000313" key="3">
    <source>
        <dbReference type="Proteomes" id="UP000554482"/>
    </source>
</evidence>
<evidence type="ECO:0000259" key="1">
    <source>
        <dbReference type="Pfam" id="PF00112"/>
    </source>
</evidence>
<dbReference type="Gene3D" id="3.90.70.10">
    <property type="entry name" value="Cysteine proteinases"/>
    <property type="match status" value="1"/>
</dbReference>
<keyword evidence="3" id="KW-1185">Reference proteome</keyword>
<comment type="caution">
    <text evidence="2">The sequence shown here is derived from an EMBL/GenBank/DDBJ whole genome shotgun (WGS) entry which is preliminary data.</text>
</comment>
<organism evidence="2 3">
    <name type="scientific">Thalictrum thalictroides</name>
    <name type="common">Rue-anemone</name>
    <name type="synonym">Anemone thalictroides</name>
    <dbReference type="NCBI Taxonomy" id="46969"/>
    <lineage>
        <taxon>Eukaryota</taxon>
        <taxon>Viridiplantae</taxon>
        <taxon>Streptophyta</taxon>
        <taxon>Embryophyta</taxon>
        <taxon>Tracheophyta</taxon>
        <taxon>Spermatophyta</taxon>
        <taxon>Magnoliopsida</taxon>
        <taxon>Ranunculales</taxon>
        <taxon>Ranunculaceae</taxon>
        <taxon>Thalictroideae</taxon>
        <taxon>Thalictrum</taxon>
    </lineage>
</organism>
<sequence length="109" mass="12165">IKSRNYGVEARALMLKGVEDLAADKKVLKSKSLKHGCALMLKGVEDLATDKKEIITHDQQYPPKLQYMNHFVVMIGHGRQGSQEFAWIQNSWGTKKIPGQSGCQRIALG</sequence>
<evidence type="ECO:0000313" key="2">
    <source>
        <dbReference type="EMBL" id="KAF5179784.1"/>
    </source>
</evidence>
<dbReference type="GO" id="GO:0006508">
    <property type="term" value="P:proteolysis"/>
    <property type="evidence" value="ECO:0007669"/>
    <property type="project" value="InterPro"/>
</dbReference>
<reference evidence="2 3" key="1">
    <citation type="submission" date="2020-06" db="EMBL/GenBank/DDBJ databases">
        <title>Transcriptomic and genomic resources for Thalictrum thalictroides and T. hernandezii: Facilitating candidate gene discovery in an emerging model plant lineage.</title>
        <authorList>
            <person name="Arias T."/>
            <person name="Riano-Pachon D.M."/>
            <person name="Di Stilio V.S."/>
        </authorList>
    </citation>
    <scope>NUCLEOTIDE SEQUENCE [LARGE SCALE GENOMIC DNA]</scope>
    <source>
        <strain evidence="3">cv. WT478/WT964</strain>
        <tissue evidence="2">Leaves</tissue>
    </source>
</reference>
<dbReference type="EMBL" id="JABWDY010038336">
    <property type="protein sequence ID" value="KAF5179784.1"/>
    <property type="molecule type" value="Genomic_DNA"/>
</dbReference>
<gene>
    <name evidence="2" type="ORF">FRX31_030629</name>
</gene>
<feature type="domain" description="Peptidase C1A papain C-terminal" evidence="1">
    <location>
        <begin position="15"/>
        <end position="95"/>
    </location>
</feature>